<comment type="caution">
    <text evidence="1">The sequence shown here is derived from an EMBL/GenBank/DDBJ whole genome shotgun (WGS) entry which is preliminary data.</text>
</comment>
<reference evidence="1 2" key="2">
    <citation type="journal article" date="2022" name="Mol. Biol. Evol.">
        <title>Comparative Genomics Reveals Insights into the Divergent Evolution of Astigmatic Mites and Household Pest Adaptations.</title>
        <authorList>
            <person name="Xiong Q."/>
            <person name="Wan A.T."/>
            <person name="Liu X."/>
            <person name="Fung C.S."/>
            <person name="Xiao X."/>
            <person name="Malainual N."/>
            <person name="Hou J."/>
            <person name="Wang L."/>
            <person name="Wang M."/>
            <person name="Yang K.Y."/>
            <person name="Cui Y."/>
            <person name="Leung E.L."/>
            <person name="Nong W."/>
            <person name="Shin S.K."/>
            <person name="Au S.W."/>
            <person name="Jeong K.Y."/>
            <person name="Chew F.T."/>
            <person name="Hui J.H."/>
            <person name="Leung T.F."/>
            <person name="Tungtrongchitr A."/>
            <person name="Zhong N."/>
            <person name="Liu Z."/>
            <person name="Tsui S.K."/>
        </authorList>
    </citation>
    <scope>NUCLEOTIDE SEQUENCE [LARGE SCALE GENOMIC DNA]</scope>
    <source>
        <strain evidence="1">Derp</strain>
    </source>
</reference>
<dbReference type="Proteomes" id="UP000887458">
    <property type="component" value="Unassembled WGS sequence"/>
</dbReference>
<evidence type="ECO:0000313" key="1">
    <source>
        <dbReference type="EMBL" id="KAH9414029.1"/>
    </source>
</evidence>
<protein>
    <submittedName>
        <fullName evidence="1">Uncharacterized protein</fullName>
    </submittedName>
</protein>
<proteinExistence type="predicted"/>
<evidence type="ECO:0000313" key="2">
    <source>
        <dbReference type="Proteomes" id="UP000887458"/>
    </source>
</evidence>
<keyword evidence="2" id="KW-1185">Reference proteome</keyword>
<organism evidence="1 2">
    <name type="scientific">Dermatophagoides pteronyssinus</name>
    <name type="common">European house dust mite</name>
    <dbReference type="NCBI Taxonomy" id="6956"/>
    <lineage>
        <taxon>Eukaryota</taxon>
        <taxon>Metazoa</taxon>
        <taxon>Ecdysozoa</taxon>
        <taxon>Arthropoda</taxon>
        <taxon>Chelicerata</taxon>
        <taxon>Arachnida</taxon>
        <taxon>Acari</taxon>
        <taxon>Acariformes</taxon>
        <taxon>Sarcoptiformes</taxon>
        <taxon>Astigmata</taxon>
        <taxon>Psoroptidia</taxon>
        <taxon>Analgoidea</taxon>
        <taxon>Pyroglyphidae</taxon>
        <taxon>Dermatophagoidinae</taxon>
        <taxon>Dermatophagoides</taxon>
    </lineage>
</organism>
<accession>A0ABQ8IUN5</accession>
<dbReference type="EMBL" id="NJHN03000115">
    <property type="protein sequence ID" value="KAH9414029.1"/>
    <property type="molecule type" value="Genomic_DNA"/>
</dbReference>
<sequence length="196" mass="19939">MLPISSIELISTDSTGFCCSGLPVETTNFSCSSDLSNGTISACSIITSVPSGFIDFSRSSTISFSTILTISSFSSVIGLRTIFILVLPSSKLSIIIDLSAGLSIISIVPSVFLSPSGVSSISSIVSATSKTSTNSVIGVTPSVTSSPGVSSISSIVSTTSKTLTNSVIGVTPSVTSPGFGILRMIFFGFFVSSTIT</sequence>
<gene>
    <name evidence="1" type="ORF">DERP_012410</name>
</gene>
<name>A0ABQ8IUN5_DERPT</name>
<reference evidence="1 2" key="1">
    <citation type="journal article" date="2018" name="J. Allergy Clin. Immunol.">
        <title>High-quality assembly of Dermatophagoides pteronyssinus genome and transcriptome reveals a wide range of novel allergens.</title>
        <authorList>
            <person name="Liu X.Y."/>
            <person name="Yang K.Y."/>
            <person name="Wang M.Q."/>
            <person name="Kwok J.S."/>
            <person name="Zeng X."/>
            <person name="Yang Z."/>
            <person name="Xiao X.J."/>
            <person name="Lau C.P."/>
            <person name="Li Y."/>
            <person name="Huang Z.M."/>
            <person name="Ba J.G."/>
            <person name="Yim A.K."/>
            <person name="Ouyang C.Y."/>
            <person name="Ngai S.M."/>
            <person name="Chan T.F."/>
            <person name="Leung E.L."/>
            <person name="Liu L."/>
            <person name="Liu Z.G."/>
            <person name="Tsui S.K."/>
        </authorList>
    </citation>
    <scope>NUCLEOTIDE SEQUENCE [LARGE SCALE GENOMIC DNA]</scope>
    <source>
        <strain evidence="1">Derp</strain>
    </source>
</reference>